<dbReference type="PANTHER" id="PTHR11590:SF49">
    <property type="entry name" value="PROTEIN-GLUTAMINE GAMMA-GLUTAMYLTRANSFERASE K"/>
    <property type="match status" value="1"/>
</dbReference>
<dbReference type="SMART" id="SM00460">
    <property type="entry name" value="TGc"/>
    <property type="match status" value="1"/>
</dbReference>
<evidence type="ECO:0000313" key="23">
    <source>
        <dbReference type="EMBL" id="KAJ1137144.1"/>
    </source>
</evidence>
<evidence type="ECO:0000256" key="5">
    <source>
        <dbReference type="ARBA" id="ARBA00022723"/>
    </source>
</evidence>
<dbReference type="Gene3D" id="2.60.40.10">
    <property type="entry name" value="Immunoglobulins"/>
    <property type="match status" value="3"/>
</dbReference>
<dbReference type="GO" id="GO:0016020">
    <property type="term" value="C:membrane"/>
    <property type="evidence" value="ECO:0007669"/>
    <property type="project" value="UniProtKB-SubCell"/>
</dbReference>
<keyword evidence="3" id="KW-0597">Phosphoprotein</keyword>
<proteinExistence type="inferred from homology"/>
<dbReference type="GO" id="GO:0046872">
    <property type="term" value="F:metal ion binding"/>
    <property type="evidence" value="ECO:0007669"/>
    <property type="project" value="UniProtKB-KW"/>
</dbReference>
<name>A0AAV7QA28_PLEWA</name>
<evidence type="ECO:0000256" key="15">
    <source>
        <dbReference type="ARBA" id="ARBA00041726"/>
    </source>
</evidence>
<dbReference type="Pfam" id="PF00868">
    <property type="entry name" value="Transglut_N"/>
    <property type="match status" value="1"/>
</dbReference>
<evidence type="ECO:0000256" key="21">
    <source>
        <dbReference type="SAM" id="MobiDB-lite"/>
    </source>
</evidence>
<dbReference type="Proteomes" id="UP001066276">
    <property type="component" value="Chromosome 6"/>
</dbReference>
<sequence length="694" mass="77299">MRDRSGRNRSDHHTNEFEYDDLIVRRGQPFQVCLQLKRPFNPECDQVVLQFQIGNSPQVSKGTMVLVPQVREFDNGQWGSQVAEATGNQVTLWVNTSAQAPIGKWHMLVKTKSPGGSYVMTRDPKHAVYILYNPWCQLDTVFMSDESWKREYVLNEIGRLYYGTEQQIGERSWNFGQFNKGVLDACLYLLDRAGMPYPGRGDPINVTRVVSALVNSMDDNGVVAGDWSGDYSAGTNPTAWVGSVDILLKYHQTGMPVKYGQCWVFSGVTTTVLRCFGIPCRSITNFASAHDTDANLCLDAYFDENMQPLEDKNTDSVWNYHVWNDCWMSRPDLPSGYGGWQAVDATPQETSSGMFRCGPCPLPAIKNGLVYVKFDAPFIFAEVNSDKVYYQRQPDGSFKKVFVEERAVGHRISTKAVGSNAREDITHLYKHPEGSPEERRAVMTALQYSGIKPPVIDAPEPGAPEPRDRRDAPDAEINAGQDIQVTIEAQDGVVMGNDMNIRVILENCSNSQRNVALCLRVAAMYYTGVCRAAFKEVTQDVTLGPGEARPVGMLLRHSEYQNQLVDQGAMMLTASGQVRETGQIIAKQHSLRIRTPDLTIKVSGEPQVGRQINAVITFTNPLNQQLHNCEFHVEGPGLQRPKVVSVGNIGPLKSVSITEKFTPTRPGPRQFIASFDSSELSQIHGVTEVMVRDA</sequence>
<feature type="domain" description="Transglutaminase-like" evidence="22">
    <location>
        <begin position="254"/>
        <end position="347"/>
    </location>
</feature>
<keyword evidence="9" id="KW-0449">Lipoprotein</keyword>
<comment type="function">
    <text evidence="17">Catalyzes the cross-linking of proteins and the conjugation of polyamines to proteins. Responsible for cross-linking epidermal proteins during formation of the stratum corneum. Involved in cell proliferation.</text>
</comment>
<dbReference type="GO" id="GO:0003810">
    <property type="term" value="F:protein-glutamine gamma-glutamyltransferase activity"/>
    <property type="evidence" value="ECO:0007669"/>
    <property type="project" value="UniProtKB-EC"/>
</dbReference>
<keyword evidence="8" id="KW-0417">Keratinization</keyword>
<dbReference type="SUPFAM" id="SSF49309">
    <property type="entry name" value="Transglutaminase, two C-terminal domains"/>
    <property type="match status" value="2"/>
</dbReference>
<dbReference type="InterPro" id="IPR036238">
    <property type="entry name" value="Transglutaminase_C_sf"/>
</dbReference>
<protein>
    <recommendedName>
        <fullName evidence="13">Protein-glutamine gamma-glutamyltransferase K</fullName>
        <ecNumber evidence="11">2.3.2.13</ecNumber>
    </recommendedName>
    <alternativeName>
        <fullName evidence="16">Epidermal TGase</fullName>
    </alternativeName>
    <alternativeName>
        <fullName evidence="15">Transglutaminase K</fullName>
    </alternativeName>
    <alternativeName>
        <fullName evidence="14">Transglutaminase-1</fullName>
    </alternativeName>
</protein>
<evidence type="ECO:0000313" key="24">
    <source>
        <dbReference type="Proteomes" id="UP001066276"/>
    </source>
</evidence>
<dbReference type="FunFam" id="3.90.260.10:FF:000001">
    <property type="entry name" value="Protein-glutamine gamma-glutamyltransferase 2"/>
    <property type="match status" value="1"/>
</dbReference>
<comment type="similarity">
    <text evidence="2">Belongs to the transglutaminase superfamily. Transglutaminase family.</text>
</comment>
<dbReference type="Gene3D" id="3.90.260.10">
    <property type="entry name" value="Transglutaminase-like"/>
    <property type="match status" value="1"/>
</dbReference>
<keyword evidence="4" id="KW-0808">Transferase</keyword>
<evidence type="ECO:0000256" key="18">
    <source>
        <dbReference type="ARBA" id="ARBA00051843"/>
    </source>
</evidence>
<gene>
    <name evidence="23" type="ORF">NDU88_003557</name>
</gene>
<feature type="active site" evidence="19">
    <location>
        <position position="321"/>
    </location>
</feature>
<dbReference type="PIRSF" id="PIRSF000459">
    <property type="entry name" value="TGM_EBP42"/>
    <property type="match status" value="1"/>
</dbReference>
<dbReference type="EMBL" id="JANPWB010000010">
    <property type="protein sequence ID" value="KAJ1137144.1"/>
    <property type="molecule type" value="Genomic_DNA"/>
</dbReference>
<dbReference type="InterPro" id="IPR008958">
    <property type="entry name" value="Transglutaminase_C"/>
</dbReference>
<evidence type="ECO:0000256" key="12">
    <source>
        <dbReference type="ARBA" id="ARBA00038573"/>
    </source>
</evidence>
<evidence type="ECO:0000256" key="11">
    <source>
        <dbReference type="ARBA" id="ARBA00024222"/>
    </source>
</evidence>
<keyword evidence="5 20" id="KW-0479">Metal-binding</keyword>
<comment type="subunit">
    <text evidence="12">Interacts with PLAAT4.</text>
</comment>
<keyword evidence="6 20" id="KW-0106">Calcium</keyword>
<feature type="binding site" evidence="20">
    <location>
        <position position="384"/>
    </location>
    <ligand>
        <name>Ca(2+)</name>
        <dbReference type="ChEBI" id="CHEBI:29108"/>
    </ligand>
</feature>
<evidence type="ECO:0000256" key="9">
    <source>
        <dbReference type="ARBA" id="ARBA00023288"/>
    </source>
</evidence>
<evidence type="ECO:0000256" key="4">
    <source>
        <dbReference type="ARBA" id="ARBA00022679"/>
    </source>
</evidence>
<evidence type="ECO:0000256" key="7">
    <source>
        <dbReference type="ARBA" id="ARBA00023139"/>
    </source>
</evidence>
<feature type="active site" evidence="19">
    <location>
        <position position="344"/>
    </location>
</feature>
<dbReference type="PANTHER" id="PTHR11590">
    <property type="entry name" value="PROTEIN-GLUTAMINE GAMMA-GLUTAMYLTRANSFERASE"/>
    <property type="match status" value="1"/>
</dbReference>
<dbReference type="InterPro" id="IPR013783">
    <property type="entry name" value="Ig-like_fold"/>
</dbReference>
<keyword evidence="10" id="KW-0012">Acyltransferase</keyword>
<feature type="binding site" evidence="20">
    <location>
        <position position="433"/>
    </location>
    <ligand>
        <name>Ca(2+)</name>
        <dbReference type="ChEBI" id="CHEBI:29108"/>
    </ligand>
</feature>
<dbReference type="InterPro" id="IPR023608">
    <property type="entry name" value="Transglutaminase_animal"/>
</dbReference>
<feature type="binding site" evidence="20">
    <location>
        <position position="438"/>
    </location>
    <ligand>
        <name>Ca(2+)</name>
        <dbReference type="ChEBI" id="CHEBI:29108"/>
    </ligand>
</feature>
<evidence type="ECO:0000256" key="14">
    <source>
        <dbReference type="ARBA" id="ARBA00041651"/>
    </source>
</evidence>
<evidence type="ECO:0000256" key="8">
    <source>
        <dbReference type="ARBA" id="ARBA00023249"/>
    </source>
</evidence>
<evidence type="ECO:0000256" key="17">
    <source>
        <dbReference type="ARBA" id="ARBA00045815"/>
    </source>
</evidence>
<evidence type="ECO:0000256" key="16">
    <source>
        <dbReference type="ARBA" id="ARBA00043229"/>
    </source>
</evidence>
<dbReference type="InterPro" id="IPR050779">
    <property type="entry name" value="Transglutaminase"/>
</dbReference>
<accession>A0AAV7QA28</accession>
<dbReference type="AlphaFoldDB" id="A0AAV7QA28"/>
<dbReference type="InterPro" id="IPR001102">
    <property type="entry name" value="Transglutaminase_N"/>
</dbReference>
<comment type="catalytic activity">
    <reaction evidence="18">
        <text>L-glutaminyl-[protein] + L-lysyl-[protein] = [protein]-L-lysyl-N(6)-5-L-glutamyl-[protein] + NH4(+)</text>
        <dbReference type="Rhea" id="RHEA:54816"/>
        <dbReference type="Rhea" id="RHEA-COMP:9752"/>
        <dbReference type="Rhea" id="RHEA-COMP:10207"/>
        <dbReference type="Rhea" id="RHEA-COMP:14005"/>
        <dbReference type="ChEBI" id="CHEBI:28938"/>
        <dbReference type="ChEBI" id="CHEBI:29969"/>
        <dbReference type="ChEBI" id="CHEBI:30011"/>
        <dbReference type="ChEBI" id="CHEBI:138370"/>
        <dbReference type="EC" id="2.3.2.13"/>
    </reaction>
</comment>
<keyword evidence="7" id="KW-0564">Palmitate</keyword>
<evidence type="ECO:0000256" key="2">
    <source>
        <dbReference type="ARBA" id="ARBA00005968"/>
    </source>
</evidence>
<evidence type="ECO:0000256" key="6">
    <source>
        <dbReference type="ARBA" id="ARBA00022837"/>
    </source>
</evidence>
<evidence type="ECO:0000256" key="10">
    <source>
        <dbReference type="ARBA" id="ARBA00023315"/>
    </source>
</evidence>
<dbReference type="InterPro" id="IPR036985">
    <property type="entry name" value="Transglutaminase-like_sf"/>
</dbReference>
<feature type="region of interest" description="Disordered" evidence="21">
    <location>
        <begin position="454"/>
        <end position="478"/>
    </location>
</feature>
<dbReference type="FunFam" id="2.60.40.10:FF:000090">
    <property type="entry name" value="Protein-glutamine gamma-glutamyltransferase 2"/>
    <property type="match status" value="1"/>
</dbReference>
<evidence type="ECO:0000256" key="19">
    <source>
        <dbReference type="PIRSR" id="PIRSR000459-1"/>
    </source>
</evidence>
<comment type="cofactor">
    <cofactor evidence="20">
        <name>Ca(2+)</name>
        <dbReference type="ChEBI" id="CHEBI:29108"/>
    </cofactor>
    <text evidence="20">Binds 1 Ca(2+) ion per subunit.</text>
</comment>
<reference evidence="23" key="1">
    <citation type="journal article" date="2022" name="bioRxiv">
        <title>Sequencing and chromosome-scale assembly of the giantPleurodeles waltlgenome.</title>
        <authorList>
            <person name="Brown T."/>
            <person name="Elewa A."/>
            <person name="Iarovenko S."/>
            <person name="Subramanian E."/>
            <person name="Araus A.J."/>
            <person name="Petzold A."/>
            <person name="Susuki M."/>
            <person name="Suzuki K.-i.T."/>
            <person name="Hayashi T."/>
            <person name="Toyoda A."/>
            <person name="Oliveira C."/>
            <person name="Osipova E."/>
            <person name="Leigh N.D."/>
            <person name="Simon A."/>
            <person name="Yun M.H."/>
        </authorList>
    </citation>
    <scope>NUCLEOTIDE SEQUENCE</scope>
    <source>
        <strain evidence="23">20211129_DDA</strain>
        <tissue evidence="23">Liver</tissue>
    </source>
</reference>
<dbReference type="InterPro" id="IPR002931">
    <property type="entry name" value="Transglutaminase-like"/>
</dbReference>
<dbReference type="Pfam" id="PF01841">
    <property type="entry name" value="Transglut_core"/>
    <property type="match status" value="1"/>
</dbReference>
<evidence type="ECO:0000259" key="22">
    <source>
        <dbReference type="SMART" id="SM00460"/>
    </source>
</evidence>
<keyword evidence="24" id="KW-1185">Reference proteome</keyword>
<evidence type="ECO:0000256" key="20">
    <source>
        <dbReference type="PIRSR" id="PIRSR000459-2"/>
    </source>
</evidence>
<feature type="binding site" evidence="20">
    <location>
        <position position="386"/>
    </location>
    <ligand>
        <name>Ca(2+)</name>
        <dbReference type="ChEBI" id="CHEBI:29108"/>
    </ligand>
</feature>
<dbReference type="SUPFAM" id="SSF81296">
    <property type="entry name" value="E set domains"/>
    <property type="match status" value="1"/>
</dbReference>
<dbReference type="EC" id="2.3.2.13" evidence="11"/>
<evidence type="ECO:0000256" key="1">
    <source>
        <dbReference type="ARBA" id="ARBA00004635"/>
    </source>
</evidence>
<evidence type="ECO:0000256" key="3">
    <source>
        <dbReference type="ARBA" id="ARBA00022553"/>
    </source>
</evidence>
<dbReference type="InterPro" id="IPR014756">
    <property type="entry name" value="Ig_E-set"/>
</dbReference>
<comment type="subcellular location">
    <subcellularLocation>
        <location evidence="1">Membrane</location>
        <topology evidence="1">Lipid-anchor</topology>
    </subcellularLocation>
</comment>
<comment type="caution">
    <text evidence="23">The sequence shown here is derived from an EMBL/GenBank/DDBJ whole genome shotgun (WGS) entry which is preliminary data.</text>
</comment>
<dbReference type="FunFam" id="2.60.40.10:FF:000171">
    <property type="entry name" value="protein-glutamine gamma-glutamyltransferase 6"/>
    <property type="match status" value="1"/>
</dbReference>
<organism evidence="23 24">
    <name type="scientific">Pleurodeles waltl</name>
    <name type="common">Iberian ribbed newt</name>
    <dbReference type="NCBI Taxonomy" id="8319"/>
    <lineage>
        <taxon>Eukaryota</taxon>
        <taxon>Metazoa</taxon>
        <taxon>Chordata</taxon>
        <taxon>Craniata</taxon>
        <taxon>Vertebrata</taxon>
        <taxon>Euteleostomi</taxon>
        <taxon>Amphibia</taxon>
        <taxon>Batrachia</taxon>
        <taxon>Caudata</taxon>
        <taxon>Salamandroidea</taxon>
        <taxon>Salamandridae</taxon>
        <taxon>Pleurodelinae</taxon>
        <taxon>Pleurodeles</taxon>
    </lineage>
</organism>
<dbReference type="SUPFAM" id="SSF54001">
    <property type="entry name" value="Cysteine proteinases"/>
    <property type="match status" value="1"/>
</dbReference>
<feature type="active site" evidence="19">
    <location>
        <position position="262"/>
    </location>
</feature>
<dbReference type="Pfam" id="PF00927">
    <property type="entry name" value="Transglut_C"/>
    <property type="match status" value="2"/>
</dbReference>
<evidence type="ECO:0000256" key="13">
    <source>
        <dbReference type="ARBA" id="ARBA00040559"/>
    </source>
</evidence>
<dbReference type="InterPro" id="IPR038765">
    <property type="entry name" value="Papain-like_cys_pep_sf"/>
</dbReference>
<dbReference type="GO" id="GO:0031424">
    <property type="term" value="P:keratinization"/>
    <property type="evidence" value="ECO:0007669"/>
    <property type="project" value="UniProtKB-KW"/>
</dbReference>